<dbReference type="PROSITE" id="PS01124">
    <property type="entry name" value="HTH_ARAC_FAMILY_2"/>
    <property type="match status" value="1"/>
</dbReference>
<dbReference type="InterPro" id="IPR037923">
    <property type="entry name" value="HTH-like"/>
</dbReference>
<gene>
    <name evidence="6" type="ORF">AQJ91_29725</name>
</gene>
<proteinExistence type="predicted"/>
<dbReference type="STRING" id="909626.AQJ91_29725"/>
<protein>
    <recommendedName>
        <fullName evidence="5">HTH araC/xylS-type domain-containing protein</fullName>
    </recommendedName>
</protein>
<dbReference type="AlphaFoldDB" id="A0A101UVJ2"/>
<keyword evidence="3" id="KW-0010">Activator</keyword>
<dbReference type="OrthoDB" id="9799345at2"/>
<dbReference type="Pfam" id="PF12833">
    <property type="entry name" value="HTH_18"/>
    <property type="match status" value="1"/>
</dbReference>
<dbReference type="Gene3D" id="1.10.10.60">
    <property type="entry name" value="Homeodomain-like"/>
    <property type="match status" value="1"/>
</dbReference>
<dbReference type="SUPFAM" id="SSF51215">
    <property type="entry name" value="Regulatory protein AraC"/>
    <property type="match status" value="1"/>
</dbReference>
<keyword evidence="4" id="KW-0804">Transcription</keyword>
<dbReference type="GO" id="GO:0003700">
    <property type="term" value="F:DNA-binding transcription factor activity"/>
    <property type="evidence" value="ECO:0007669"/>
    <property type="project" value="InterPro"/>
</dbReference>
<comment type="caution">
    <text evidence="6">The sequence shown here is derived from an EMBL/GenBank/DDBJ whole genome shotgun (WGS) entry which is preliminary data.</text>
</comment>
<dbReference type="EMBL" id="LMXB01000074">
    <property type="protein sequence ID" value="KUO17576.1"/>
    <property type="molecule type" value="Genomic_DNA"/>
</dbReference>
<dbReference type="InterPro" id="IPR035418">
    <property type="entry name" value="AraC-bd_2"/>
</dbReference>
<dbReference type="InterPro" id="IPR020449">
    <property type="entry name" value="Tscrpt_reg_AraC-type_HTH"/>
</dbReference>
<dbReference type="InterPro" id="IPR018060">
    <property type="entry name" value="HTH_AraC"/>
</dbReference>
<evidence type="ECO:0000313" key="6">
    <source>
        <dbReference type="EMBL" id="KUO17576.1"/>
    </source>
</evidence>
<evidence type="ECO:0000256" key="3">
    <source>
        <dbReference type="ARBA" id="ARBA00023159"/>
    </source>
</evidence>
<evidence type="ECO:0000313" key="7">
    <source>
        <dbReference type="Proteomes" id="UP000053260"/>
    </source>
</evidence>
<sequence>MAESAISPISNTNAQILTLHPLHDSSHIHEKGDSEFLHLGIQIRGSAAIPRHGSDVFLEPGDLVFCDPDRLHFLRLGDDCKMTVFRISRHHLGVSESDLRRIVGVPVRGGEGVGAMVSAFLFTLAAGAQFRRSRIGDRLTCSALDLVNVLVMELLAEDSGPETSDASNVGNEMLTRITDFIEAHLTDPDLSPKSIALAHHISVRYLHKLFQNEGTTVGQWVRQRRLSLSRQELGRTSNQRLTVAAVAHRLGFISPSHFSRVFRDAYGMSPSEWQACTWSVLESPITKA</sequence>
<dbReference type="InterPro" id="IPR009057">
    <property type="entry name" value="Homeodomain-like_sf"/>
</dbReference>
<dbReference type="RefSeq" id="WP_067027665.1">
    <property type="nucleotide sequence ID" value="NZ_KQ949096.1"/>
</dbReference>
<dbReference type="PANTHER" id="PTHR46796:SF6">
    <property type="entry name" value="ARAC SUBFAMILY"/>
    <property type="match status" value="1"/>
</dbReference>
<reference evidence="6 7" key="1">
    <citation type="submission" date="2015-10" db="EMBL/GenBank/DDBJ databases">
        <title>Draft genome sequence of Streptomyces sp. RV15, isolated from a marine sponge.</title>
        <authorList>
            <person name="Ruckert C."/>
            <person name="Abdelmohsen U.R."/>
            <person name="Winkler A."/>
            <person name="Hentschel U."/>
            <person name="Kalinowski J."/>
            <person name="Kampfer P."/>
            <person name="Glaeser S."/>
        </authorList>
    </citation>
    <scope>NUCLEOTIDE SEQUENCE [LARGE SCALE GENOMIC DNA]</scope>
    <source>
        <strain evidence="6 7">RV15</strain>
    </source>
</reference>
<feature type="domain" description="HTH araC/xylS-type" evidence="5">
    <location>
        <begin position="175"/>
        <end position="276"/>
    </location>
</feature>
<dbReference type="Pfam" id="PF14525">
    <property type="entry name" value="AraC_binding_2"/>
    <property type="match status" value="1"/>
</dbReference>
<evidence type="ECO:0000259" key="5">
    <source>
        <dbReference type="PROSITE" id="PS01124"/>
    </source>
</evidence>
<dbReference type="SUPFAM" id="SSF46689">
    <property type="entry name" value="Homeodomain-like"/>
    <property type="match status" value="1"/>
</dbReference>
<dbReference type="SMART" id="SM00342">
    <property type="entry name" value="HTH_ARAC"/>
    <property type="match status" value="1"/>
</dbReference>
<evidence type="ECO:0000256" key="4">
    <source>
        <dbReference type="ARBA" id="ARBA00023163"/>
    </source>
</evidence>
<dbReference type="InterPro" id="IPR050204">
    <property type="entry name" value="AraC_XylS_family_regulators"/>
</dbReference>
<dbReference type="Proteomes" id="UP000053260">
    <property type="component" value="Unassembled WGS sequence"/>
</dbReference>
<evidence type="ECO:0000256" key="1">
    <source>
        <dbReference type="ARBA" id="ARBA00023015"/>
    </source>
</evidence>
<dbReference type="GO" id="GO:0043565">
    <property type="term" value="F:sequence-specific DNA binding"/>
    <property type="evidence" value="ECO:0007669"/>
    <property type="project" value="InterPro"/>
</dbReference>
<organism evidence="6 7">
    <name type="scientific">Streptomyces dysideae</name>
    <dbReference type="NCBI Taxonomy" id="909626"/>
    <lineage>
        <taxon>Bacteria</taxon>
        <taxon>Bacillati</taxon>
        <taxon>Actinomycetota</taxon>
        <taxon>Actinomycetes</taxon>
        <taxon>Kitasatosporales</taxon>
        <taxon>Streptomycetaceae</taxon>
        <taxon>Streptomyces</taxon>
    </lineage>
</organism>
<name>A0A101UVJ2_9ACTN</name>
<dbReference type="PROSITE" id="PS00041">
    <property type="entry name" value="HTH_ARAC_FAMILY_1"/>
    <property type="match status" value="1"/>
</dbReference>
<dbReference type="PANTHER" id="PTHR46796">
    <property type="entry name" value="HTH-TYPE TRANSCRIPTIONAL ACTIVATOR RHAS-RELATED"/>
    <property type="match status" value="1"/>
</dbReference>
<keyword evidence="1" id="KW-0805">Transcription regulation</keyword>
<dbReference type="PRINTS" id="PR00032">
    <property type="entry name" value="HTHARAC"/>
</dbReference>
<dbReference type="InterPro" id="IPR018062">
    <property type="entry name" value="HTH_AraC-typ_CS"/>
</dbReference>
<keyword evidence="2" id="KW-0238">DNA-binding</keyword>
<keyword evidence="7" id="KW-1185">Reference proteome</keyword>
<accession>A0A101UVJ2</accession>
<evidence type="ECO:0000256" key="2">
    <source>
        <dbReference type="ARBA" id="ARBA00023125"/>
    </source>
</evidence>